<dbReference type="AlphaFoldDB" id="A0AAQ3KEY4"/>
<keyword evidence="2" id="KW-1185">Reference proteome</keyword>
<name>A0AAQ3KEY4_9LILI</name>
<evidence type="ECO:0000313" key="1">
    <source>
        <dbReference type="EMBL" id="WOL07039.1"/>
    </source>
</evidence>
<dbReference type="EMBL" id="CP136894">
    <property type="protein sequence ID" value="WOL07039.1"/>
    <property type="molecule type" value="Genomic_DNA"/>
</dbReference>
<evidence type="ECO:0000313" key="2">
    <source>
        <dbReference type="Proteomes" id="UP001327560"/>
    </source>
</evidence>
<gene>
    <name evidence="1" type="ORF">Cni_G15775</name>
</gene>
<dbReference type="Proteomes" id="UP001327560">
    <property type="component" value="Chromosome 5"/>
</dbReference>
<protein>
    <submittedName>
        <fullName evidence="1">Uncharacterized protein</fullName>
    </submittedName>
</protein>
<accession>A0AAQ3KEY4</accession>
<organism evidence="1 2">
    <name type="scientific">Canna indica</name>
    <name type="common">Indian-shot</name>
    <dbReference type="NCBI Taxonomy" id="4628"/>
    <lineage>
        <taxon>Eukaryota</taxon>
        <taxon>Viridiplantae</taxon>
        <taxon>Streptophyta</taxon>
        <taxon>Embryophyta</taxon>
        <taxon>Tracheophyta</taxon>
        <taxon>Spermatophyta</taxon>
        <taxon>Magnoliopsida</taxon>
        <taxon>Liliopsida</taxon>
        <taxon>Zingiberales</taxon>
        <taxon>Cannaceae</taxon>
        <taxon>Canna</taxon>
    </lineage>
</organism>
<reference evidence="1 2" key="1">
    <citation type="submission" date="2023-10" db="EMBL/GenBank/DDBJ databases">
        <title>Chromosome-scale genome assembly provides insights into flower coloration mechanisms of Canna indica.</title>
        <authorList>
            <person name="Li C."/>
        </authorList>
    </citation>
    <scope>NUCLEOTIDE SEQUENCE [LARGE SCALE GENOMIC DNA]</scope>
    <source>
        <tissue evidence="1">Flower</tissue>
    </source>
</reference>
<sequence length="106" mass="12230">MNTMVFTNSWCFDIPIAFKPTFFYISMLDVDLRVADLLVNNSWNLDMLNNLFDSKVALKISRIGLALNPDEDNQLENANHALQDCEVARELWKLIDDRFSVAPTYV</sequence>
<proteinExistence type="predicted"/>